<dbReference type="PROSITE" id="PS51176">
    <property type="entry name" value="PDH_ADH"/>
    <property type="match status" value="1"/>
</dbReference>
<organism evidence="3 4">
    <name type="scientific">Desulfobaculum xiamenense</name>
    <dbReference type="NCBI Taxonomy" id="995050"/>
    <lineage>
        <taxon>Bacteria</taxon>
        <taxon>Pseudomonadati</taxon>
        <taxon>Thermodesulfobacteriota</taxon>
        <taxon>Desulfovibrionia</taxon>
        <taxon>Desulfovibrionales</taxon>
        <taxon>Desulfovibrionaceae</taxon>
        <taxon>Desulfobaculum</taxon>
    </lineage>
</organism>
<name>A0A846QP58_9BACT</name>
<dbReference type="Gene3D" id="3.40.50.720">
    <property type="entry name" value="NAD(P)-binding Rossmann-like Domain"/>
    <property type="match status" value="1"/>
</dbReference>
<feature type="domain" description="Prephenate/arogenate dehydrogenase" evidence="2">
    <location>
        <begin position="4"/>
        <end position="254"/>
    </location>
</feature>
<dbReference type="InterPro" id="IPR050812">
    <property type="entry name" value="Preph/Arog_dehydrog"/>
</dbReference>
<dbReference type="GO" id="GO:0008977">
    <property type="term" value="F:prephenate dehydrogenase (NAD+) activity"/>
    <property type="evidence" value="ECO:0007669"/>
    <property type="project" value="UniProtKB-EC"/>
</dbReference>
<dbReference type="InterPro" id="IPR046826">
    <property type="entry name" value="PDH_N"/>
</dbReference>
<dbReference type="GO" id="GO:0006571">
    <property type="term" value="P:tyrosine biosynthetic process"/>
    <property type="evidence" value="ECO:0007669"/>
    <property type="project" value="InterPro"/>
</dbReference>
<dbReference type="GO" id="GO:0004665">
    <property type="term" value="F:prephenate dehydrogenase (NADP+) activity"/>
    <property type="evidence" value="ECO:0007669"/>
    <property type="project" value="InterPro"/>
</dbReference>
<dbReference type="Pfam" id="PF02153">
    <property type="entry name" value="PDH_N"/>
    <property type="match status" value="1"/>
</dbReference>
<dbReference type="InterPro" id="IPR003099">
    <property type="entry name" value="Prephen_DH"/>
</dbReference>
<dbReference type="GO" id="GO:0070403">
    <property type="term" value="F:NAD+ binding"/>
    <property type="evidence" value="ECO:0007669"/>
    <property type="project" value="InterPro"/>
</dbReference>
<dbReference type="SUPFAM" id="SSF51735">
    <property type="entry name" value="NAD(P)-binding Rossmann-fold domains"/>
    <property type="match status" value="1"/>
</dbReference>
<evidence type="ECO:0000313" key="4">
    <source>
        <dbReference type="Proteomes" id="UP000580856"/>
    </source>
</evidence>
<evidence type="ECO:0000313" key="3">
    <source>
        <dbReference type="EMBL" id="NJB68262.1"/>
    </source>
</evidence>
<dbReference type="RefSeq" id="WP_167941342.1">
    <property type="nucleotide sequence ID" value="NZ_JAATJA010000002.1"/>
</dbReference>
<proteinExistence type="predicted"/>
<dbReference type="PANTHER" id="PTHR21363:SF0">
    <property type="entry name" value="PREPHENATE DEHYDROGENASE [NADP(+)]"/>
    <property type="match status" value="1"/>
</dbReference>
<keyword evidence="4" id="KW-1185">Reference proteome</keyword>
<dbReference type="EMBL" id="JAATJA010000002">
    <property type="protein sequence ID" value="NJB68262.1"/>
    <property type="molecule type" value="Genomic_DNA"/>
</dbReference>
<dbReference type="Gene3D" id="1.10.3660.10">
    <property type="entry name" value="6-phosphogluconate dehydrogenase C-terminal like domain"/>
    <property type="match status" value="1"/>
</dbReference>
<evidence type="ECO:0000256" key="1">
    <source>
        <dbReference type="ARBA" id="ARBA00023002"/>
    </source>
</evidence>
<dbReference type="PANTHER" id="PTHR21363">
    <property type="entry name" value="PREPHENATE DEHYDROGENASE"/>
    <property type="match status" value="1"/>
</dbReference>
<evidence type="ECO:0000259" key="2">
    <source>
        <dbReference type="PROSITE" id="PS51176"/>
    </source>
</evidence>
<dbReference type="InterPro" id="IPR008927">
    <property type="entry name" value="6-PGluconate_DH-like_C_sf"/>
</dbReference>
<accession>A0A846QP58</accession>
<comment type="caution">
    <text evidence="3">The sequence shown here is derived from an EMBL/GenBank/DDBJ whole genome shotgun (WGS) entry which is preliminary data.</text>
</comment>
<dbReference type="SUPFAM" id="SSF48179">
    <property type="entry name" value="6-phosphogluconate dehydrogenase C-terminal domain-like"/>
    <property type="match status" value="1"/>
</dbReference>
<dbReference type="Proteomes" id="UP000580856">
    <property type="component" value="Unassembled WGS sequence"/>
</dbReference>
<protein>
    <submittedName>
        <fullName evidence="3">Prephenate dehydrogenase</fullName>
        <ecNumber evidence="3">1.3.1.12</ecNumber>
    </submittedName>
</protein>
<sequence>MQIETILVIGSQGRMGRLFATRAQAAGLGVRGVDRPLSPALVAEAARGADLVLLAVPAAAMVDVAVMCAGVMDASQILADICSVKVKPVQAMLAAYSGPVVGTHPLFGPEPKDGETRVAVTPGRDDAARDAVEAFFARMGFAPFRTTAEEHDRAMAAIQGLNFVTTVSYFAALADRPELENFITPSFNRRLDAARKMLTEDAELFCGLMDANPFTQESVRAFRSMLNIAAGGDIELLAEKANWWWRERNSGGDV</sequence>
<dbReference type="InterPro" id="IPR036291">
    <property type="entry name" value="NAD(P)-bd_dom_sf"/>
</dbReference>
<gene>
    <name evidence="3" type="ORF">GGQ74_001935</name>
</gene>
<reference evidence="3 4" key="1">
    <citation type="submission" date="2020-03" db="EMBL/GenBank/DDBJ databases">
        <title>Genomic Encyclopedia of Type Strains, Phase IV (KMG-IV): sequencing the most valuable type-strain genomes for metagenomic binning, comparative biology and taxonomic classification.</title>
        <authorList>
            <person name="Goeker M."/>
        </authorList>
    </citation>
    <scope>NUCLEOTIDE SEQUENCE [LARGE SCALE GENOMIC DNA]</scope>
    <source>
        <strain evidence="3 4">DSM 24233</strain>
    </source>
</reference>
<dbReference type="EC" id="1.3.1.12" evidence="3"/>
<dbReference type="AlphaFoldDB" id="A0A846QP58"/>
<keyword evidence="1 3" id="KW-0560">Oxidoreductase</keyword>